<sequence length="201" mass="22053">MSVSHPGEAELAAARLLLKSMGVSLEDLAGQSVEHAPVPTFAEYVPVVSAAVSVGSRRVYGSYWNRIVEQWGSRRIDEPTPSEISTLVEYIKKHLVLRRNSRGGQSAAEHLIGALRCLYKHAIRDGHISAADNPALQVPKPRRLPSLRRALPDSRLEEIYEVASTTGNDPVLDSLLLRLHTETACRRGGALALRFADLDTE</sequence>
<organism evidence="2 3">
    <name type="scientific">Catenuloplanes indicus</name>
    <dbReference type="NCBI Taxonomy" id="137267"/>
    <lineage>
        <taxon>Bacteria</taxon>
        <taxon>Bacillati</taxon>
        <taxon>Actinomycetota</taxon>
        <taxon>Actinomycetes</taxon>
        <taxon>Micromonosporales</taxon>
        <taxon>Micromonosporaceae</taxon>
        <taxon>Catenuloplanes</taxon>
    </lineage>
</organism>
<keyword evidence="1" id="KW-0238">DNA-binding</keyword>
<dbReference type="Proteomes" id="UP001240236">
    <property type="component" value="Unassembled WGS sequence"/>
</dbReference>
<evidence type="ECO:0000313" key="3">
    <source>
        <dbReference type="Proteomes" id="UP001240236"/>
    </source>
</evidence>
<dbReference type="InterPro" id="IPR010998">
    <property type="entry name" value="Integrase_recombinase_N"/>
</dbReference>
<dbReference type="RefSeq" id="WP_307237529.1">
    <property type="nucleotide sequence ID" value="NZ_JAUSUZ010000001.1"/>
</dbReference>
<evidence type="ECO:0000256" key="1">
    <source>
        <dbReference type="ARBA" id="ARBA00023125"/>
    </source>
</evidence>
<protein>
    <submittedName>
        <fullName evidence="2">Integrase</fullName>
    </submittedName>
</protein>
<reference evidence="2 3" key="1">
    <citation type="submission" date="2023-07" db="EMBL/GenBank/DDBJ databases">
        <title>Sequencing the genomes of 1000 actinobacteria strains.</title>
        <authorList>
            <person name="Klenk H.-P."/>
        </authorList>
    </citation>
    <scope>NUCLEOTIDE SEQUENCE [LARGE SCALE GENOMIC DNA]</scope>
    <source>
        <strain evidence="2 3">DSM 44709</strain>
    </source>
</reference>
<name>A0AAE4AWM2_9ACTN</name>
<accession>A0AAE4AWM2</accession>
<keyword evidence="3" id="KW-1185">Reference proteome</keyword>
<dbReference type="EMBL" id="JAUSUZ010000001">
    <property type="protein sequence ID" value="MDQ0365194.1"/>
    <property type="molecule type" value="Genomic_DNA"/>
</dbReference>
<dbReference type="InterPro" id="IPR011010">
    <property type="entry name" value="DNA_brk_join_enz"/>
</dbReference>
<proteinExistence type="predicted"/>
<dbReference type="Gene3D" id="1.10.150.130">
    <property type="match status" value="1"/>
</dbReference>
<dbReference type="GO" id="GO:0003677">
    <property type="term" value="F:DNA binding"/>
    <property type="evidence" value="ECO:0007669"/>
    <property type="project" value="UniProtKB-KW"/>
</dbReference>
<dbReference type="AlphaFoldDB" id="A0AAE4AWM2"/>
<dbReference type="SUPFAM" id="SSF56349">
    <property type="entry name" value="DNA breaking-rejoining enzymes"/>
    <property type="match status" value="1"/>
</dbReference>
<gene>
    <name evidence="2" type="ORF">J2S42_001863</name>
</gene>
<comment type="caution">
    <text evidence="2">The sequence shown here is derived from an EMBL/GenBank/DDBJ whole genome shotgun (WGS) entry which is preliminary data.</text>
</comment>
<evidence type="ECO:0000313" key="2">
    <source>
        <dbReference type="EMBL" id="MDQ0365194.1"/>
    </source>
</evidence>